<evidence type="ECO:0000313" key="1">
    <source>
        <dbReference type="EMBL" id="CEG44295.1"/>
    </source>
</evidence>
<dbReference type="AlphaFoldDB" id="A0A0P1ASN7"/>
<accession>A0A0P1ASN7</accession>
<sequence>MEAQRHLIRVAHYSEQEVAISAHKIREEKKVCFDSFDILEDELHFFIIQLKFRTITDIPKLLLRHESLRDYMSPDSSENELALHILFHELIVDKDMFGVEELLRTKHANE</sequence>
<protein>
    <submittedName>
        <fullName evidence="1">Uncharacterized protein</fullName>
    </submittedName>
</protein>
<dbReference type="GeneID" id="36395637"/>
<reference evidence="2" key="1">
    <citation type="submission" date="2014-09" db="EMBL/GenBank/DDBJ databases">
        <authorList>
            <person name="Sharma Rahul"/>
            <person name="Thines Marco"/>
        </authorList>
    </citation>
    <scope>NUCLEOTIDE SEQUENCE [LARGE SCALE GENOMIC DNA]</scope>
</reference>
<name>A0A0P1ASN7_PLAHL</name>
<evidence type="ECO:0000313" key="2">
    <source>
        <dbReference type="Proteomes" id="UP000054928"/>
    </source>
</evidence>
<proteinExistence type="predicted"/>
<dbReference type="RefSeq" id="XP_024580664.1">
    <property type="nucleotide sequence ID" value="XM_024730382.1"/>
</dbReference>
<dbReference type="EMBL" id="CCYD01001148">
    <property type="protein sequence ID" value="CEG44295.1"/>
    <property type="molecule type" value="Genomic_DNA"/>
</dbReference>
<dbReference type="Proteomes" id="UP000054928">
    <property type="component" value="Unassembled WGS sequence"/>
</dbReference>
<organism evidence="1 2">
    <name type="scientific">Plasmopara halstedii</name>
    <name type="common">Downy mildew of sunflower</name>
    <dbReference type="NCBI Taxonomy" id="4781"/>
    <lineage>
        <taxon>Eukaryota</taxon>
        <taxon>Sar</taxon>
        <taxon>Stramenopiles</taxon>
        <taxon>Oomycota</taxon>
        <taxon>Peronosporomycetes</taxon>
        <taxon>Peronosporales</taxon>
        <taxon>Peronosporaceae</taxon>
        <taxon>Plasmopara</taxon>
    </lineage>
</organism>
<keyword evidence="2" id="KW-1185">Reference proteome</keyword>